<evidence type="ECO:0000259" key="5">
    <source>
        <dbReference type="SMART" id="SM00849"/>
    </source>
</evidence>
<accession>A0A369WDG0</accession>
<name>A0A369WDG0_9GAMM</name>
<dbReference type="Gene3D" id="3.60.15.10">
    <property type="entry name" value="Ribonuclease Z/Hydroxyacylglutathione hydrolase-like"/>
    <property type="match status" value="1"/>
</dbReference>
<dbReference type="InterPro" id="IPR001279">
    <property type="entry name" value="Metallo-B-lactamas"/>
</dbReference>
<dbReference type="PANTHER" id="PTHR46233:SF3">
    <property type="entry name" value="HYDROXYACYLGLUTATHIONE HYDROLASE GLOC"/>
    <property type="match status" value="1"/>
</dbReference>
<evidence type="ECO:0000256" key="2">
    <source>
        <dbReference type="ARBA" id="ARBA00022723"/>
    </source>
</evidence>
<dbReference type="SMART" id="SM00849">
    <property type="entry name" value="Lactamase_B"/>
    <property type="match status" value="1"/>
</dbReference>
<sequence length="217" mass="23858">MSTEPDKSTKLFRRTFPVGPLQCNCTLIGDTESGRAIVVDPGGDADKILNELNANGLQLVAIFHTHAHLDHVLAAGALKEKTGAPIYLHDQDNFLWDMIEQQCQMFGVPYVPQPDPDEVIKDDQDLGCCGGVAIHTPGHTPGSTSFWFEEAKLLIAGDTLFRRSIGRTDLWGGDYGQIEKSIKERLYTLDEQAVVVTGHGPDTTIGEEREQNMVIRA</sequence>
<evidence type="ECO:0000313" key="7">
    <source>
        <dbReference type="Proteomes" id="UP000253769"/>
    </source>
</evidence>
<evidence type="ECO:0000256" key="3">
    <source>
        <dbReference type="ARBA" id="ARBA00022801"/>
    </source>
</evidence>
<dbReference type="Pfam" id="PF00753">
    <property type="entry name" value="Lactamase_B"/>
    <property type="match status" value="1"/>
</dbReference>
<keyword evidence="2" id="KW-0479">Metal-binding</keyword>
<proteinExistence type="predicted"/>
<gene>
    <name evidence="6" type="ORF">DV711_13030</name>
</gene>
<feature type="domain" description="Metallo-beta-lactamase" evidence="5">
    <location>
        <begin position="22"/>
        <end position="199"/>
    </location>
</feature>
<protein>
    <submittedName>
        <fullName evidence="6">MBL fold metallo-hydrolase</fullName>
    </submittedName>
</protein>
<dbReference type="OrthoDB" id="9802991at2"/>
<evidence type="ECO:0000313" key="6">
    <source>
        <dbReference type="EMBL" id="RDE19792.1"/>
    </source>
</evidence>
<evidence type="ECO:0000256" key="1">
    <source>
        <dbReference type="ARBA" id="ARBA00001947"/>
    </source>
</evidence>
<dbReference type="SUPFAM" id="SSF56281">
    <property type="entry name" value="Metallo-hydrolase/oxidoreductase"/>
    <property type="match status" value="1"/>
</dbReference>
<dbReference type="InterPro" id="IPR051453">
    <property type="entry name" value="MBL_Glyoxalase_II"/>
</dbReference>
<dbReference type="InterPro" id="IPR036866">
    <property type="entry name" value="RibonucZ/Hydroxyglut_hydro"/>
</dbReference>
<dbReference type="RefSeq" id="WP_114696136.1">
    <property type="nucleotide sequence ID" value="NZ_QQOH01000003.1"/>
</dbReference>
<dbReference type="GO" id="GO:0046872">
    <property type="term" value="F:metal ion binding"/>
    <property type="evidence" value="ECO:0007669"/>
    <property type="project" value="UniProtKB-KW"/>
</dbReference>
<reference evidence="6 7" key="1">
    <citation type="submission" date="2018-07" db="EMBL/GenBank/DDBJ databases">
        <title>Motiliproteus coralliicola sp. nov., a bacterium isolated from Coral.</title>
        <authorList>
            <person name="Wang G."/>
        </authorList>
    </citation>
    <scope>NUCLEOTIDE SEQUENCE [LARGE SCALE GENOMIC DNA]</scope>
    <source>
        <strain evidence="6 7">C34</strain>
    </source>
</reference>
<comment type="cofactor">
    <cofactor evidence="1">
        <name>Zn(2+)</name>
        <dbReference type="ChEBI" id="CHEBI:29105"/>
    </cofactor>
</comment>
<dbReference type="EMBL" id="QQOH01000003">
    <property type="protein sequence ID" value="RDE19792.1"/>
    <property type="molecule type" value="Genomic_DNA"/>
</dbReference>
<evidence type="ECO:0000256" key="4">
    <source>
        <dbReference type="ARBA" id="ARBA00022833"/>
    </source>
</evidence>
<keyword evidence="3 6" id="KW-0378">Hydrolase</keyword>
<dbReference type="Proteomes" id="UP000253769">
    <property type="component" value="Unassembled WGS sequence"/>
</dbReference>
<comment type="caution">
    <text evidence="6">The sequence shown here is derived from an EMBL/GenBank/DDBJ whole genome shotgun (WGS) entry which is preliminary data.</text>
</comment>
<dbReference type="AlphaFoldDB" id="A0A369WDG0"/>
<keyword evidence="4" id="KW-0862">Zinc</keyword>
<organism evidence="6 7">
    <name type="scientific">Motiliproteus coralliicola</name>
    <dbReference type="NCBI Taxonomy" id="2283196"/>
    <lineage>
        <taxon>Bacteria</taxon>
        <taxon>Pseudomonadati</taxon>
        <taxon>Pseudomonadota</taxon>
        <taxon>Gammaproteobacteria</taxon>
        <taxon>Oceanospirillales</taxon>
        <taxon>Oceanospirillaceae</taxon>
        <taxon>Motiliproteus</taxon>
    </lineage>
</organism>
<dbReference type="PANTHER" id="PTHR46233">
    <property type="entry name" value="HYDROXYACYLGLUTATHIONE HYDROLASE GLOC"/>
    <property type="match status" value="1"/>
</dbReference>
<keyword evidence="7" id="KW-1185">Reference proteome</keyword>
<dbReference type="CDD" id="cd06262">
    <property type="entry name" value="metallo-hydrolase-like_MBL-fold"/>
    <property type="match status" value="1"/>
</dbReference>
<dbReference type="GO" id="GO:0016787">
    <property type="term" value="F:hydrolase activity"/>
    <property type="evidence" value="ECO:0007669"/>
    <property type="project" value="UniProtKB-KW"/>
</dbReference>